<dbReference type="EMBL" id="AJWK01021705">
    <property type="status" value="NOT_ANNOTATED_CDS"/>
    <property type="molecule type" value="Genomic_DNA"/>
</dbReference>
<dbReference type="PANTHER" id="PTHR23113">
    <property type="entry name" value="GUANINE NUCLEOTIDE EXCHANGE FACTOR"/>
    <property type="match status" value="1"/>
</dbReference>
<feature type="compositionally biased region" description="Polar residues" evidence="3">
    <location>
        <begin position="252"/>
        <end position="261"/>
    </location>
</feature>
<sequence length="617" mass="68705">MCSIKFEQHSFMCKTDSVDSAALSEMSCDPEDEQPPELPQKTRRSTQNRFDRLKSVYDNMPGTGIESQGPKHQFTSTTSTAAVFTSSQHHHQSTAAFAATSMKHQSVFEPRQLQKYHQQQLHHEPDAETQDEKPPPLPMKKKHIMAYMEIFGNCTHASQQICGNGIRGANLQERSVSMMPSINHVSMQTQALTAGSNHSMVTTMSSATVIARTETVVEEKPPALPPKQSKMSSKVSIGSDTPPQSPRVVSGARQQKPSISTPSVVCSGGAGGGSQQQLSPGSKSLKTPSPLSPPLSATHHANFNCPEVKVNDQKDATSPRLFNFNENTNSSDKTHSAETLSNQTRTNEEASDDEVVLRRDQHKKKASMSSNTSLPLDLIEEMSISQYLVFKKEGEDGPDVKGGHLDALIIHATKVEKNFENAYGEAFLTTFRTFMTPLQLIEKLTYRYNVFSCQIGDQKQRAAKESFSLLFRVVNDLTIPDIEEYCLNLLVDFAHQLICNGNLTMAKLLRVKILEKVMMYKQHKWSPYYSTLSSRAVTTNPPTLLDLKSVEIAEQMTLLDSELFKKIEIPEVLIWAQEQCEERSPNLTRSRSTSIKCPTGHDHRSSSRKMPKNANAM</sequence>
<dbReference type="InterPro" id="IPR008937">
    <property type="entry name" value="Ras-like_GEF"/>
</dbReference>
<dbReference type="InterPro" id="IPR023578">
    <property type="entry name" value="Ras_GEF_dom_sf"/>
</dbReference>
<dbReference type="Pfam" id="PF00618">
    <property type="entry name" value="RasGEF_N"/>
    <property type="match status" value="1"/>
</dbReference>
<dbReference type="CDD" id="cd06224">
    <property type="entry name" value="REM"/>
    <property type="match status" value="1"/>
</dbReference>
<feature type="compositionally biased region" description="Polar residues" evidence="3">
    <location>
        <begin position="324"/>
        <end position="345"/>
    </location>
</feature>
<feature type="domain" description="N-terminal Ras-GEF" evidence="4">
    <location>
        <begin position="396"/>
        <end position="518"/>
    </location>
</feature>
<dbReference type="InterPro" id="IPR036964">
    <property type="entry name" value="RASGEF_cat_dom_sf"/>
</dbReference>
<dbReference type="Pfam" id="PF00617">
    <property type="entry name" value="RasGEF"/>
    <property type="match status" value="1"/>
</dbReference>
<dbReference type="AlphaFoldDB" id="A0A1B0GJH5"/>
<keyword evidence="6" id="KW-1185">Reference proteome</keyword>
<evidence type="ECO:0000256" key="1">
    <source>
        <dbReference type="ARBA" id="ARBA00022658"/>
    </source>
</evidence>
<dbReference type="EMBL" id="AJWK01021701">
    <property type="status" value="NOT_ANNOTATED_CDS"/>
    <property type="molecule type" value="Genomic_DNA"/>
</dbReference>
<feature type="compositionally biased region" description="Basic and acidic residues" evidence="3">
    <location>
        <begin position="121"/>
        <end position="134"/>
    </location>
</feature>
<evidence type="ECO:0000313" key="6">
    <source>
        <dbReference type="Proteomes" id="UP000092461"/>
    </source>
</evidence>
<dbReference type="Proteomes" id="UP000092461">
    <property type="component" value="Unassembled WGS sequence"/>
</dbReference>
<feature type="compositionally biased region" description="Polar residues" evidence="3">
    <location>
        <begin position="229"/>
        <end position="242"/>
    </location>
</feature>
<feature type="compositionally biased region" description="Polar residues" evidence="3">
    <location>
        <begin position="585"/>
        <end position="596"/>
    </location>
</feature>
<feature type="region of interest" description="Disordered" evidence="3">
    <location>
        <begin position="24"/>
        <end position="52"/>
    </location>
</feature>
<dbReference type="InterPro" id="IPR000651">
    <property type="entry name" value="Ras-like_Gua-exchang_fac_N"/>
</dbReference>
<dbReference type="GO" id="GO:0007265">
    <property type="term" value="P:Ras protein signal transduction"/>
    <property type="evidence" value="ECO:0007669"/>
    <property type="project" value="TreeGrafter"/>
</dbReference>
<accession>A0A1B0GJH5</accession>
<dbReference type="EMBL" id="AJWK01021700">
    <property type="status" value="NOT_ANNOTATED_CDS"/>
    <property type="molecule type" value="Genomic_DNA"/>
</dbReference>
<organism evidence="5 6">
    <name type="scientific">Lutzomyia longipalpis</name>
    <name type="common">Sand fly</name>
    <dbReference type="NCBI Taxonomy" id="7200"/>
    <lineage>
        <taxon>Eukaryota</taxon>
        <taxon>Metazoa</taxon>
        <taxon>Ecdysozoa</taxon>
        <taxon>Arthropoda</taxon>
        <taxon>Hexapoda</taxon>
        <taxon>Insecta</taxon>
        <taxon>Pterygota</taxon>
        <taxon>Neoptera</taxon>
        <taxon>Endopterygota</taxon>
        <taxon>Diptera</taxon>
        <taxon>Nematocera</taxon>
        <taxon>Psychodoidea</taxon>
        <taxon>Psychodidae</taxon>
        <taxon>Lutzomyia</taxon>
        <taxon>Lutzomyia</taxon>
    </lineage>
</organism>
<feature type="region of interest" description="Disordered" evidence="3">
    <location>
        <begin position="114"/>
        <end position="139"/>
    </location>
</feature>
<dbReference type="EMBL" id="AJWK01021704">
    <property type="status" value="NOT_ANNOTATED_CDS"/>
    <property type="molecule type" value="Genomic_DNA"/>
</dbReference>
<name>A0A1B0GJH5_LUTLO</name>
<dbReference type="PROSITE" id="PS50212">
    <property type="entry name" value="RASGEF_NTER"/>
    <property type="match status" value="1"/>
</dbReference>
<dbReference type="EMBL" id="AJWK01021706">
    <property type="status" value="NOT_ANNOTATED_CDS"/>
    <property type="molecule type" value="Genomic_DNA"/>
</dbReference>
<feature type="compositionally biased region" description="Low complexity" evidence="3">
    <location>
        <begin position="275"/>
        <end position="289"/>
    </location>
</feature>
<dbReference type="SUPFAM" id="SSF48366">
    <property type="entry name" value="Ras GEF"/>
    <property type="match status" value="1"/>
</dbReference>
<dbReference type="VEuPathDB" id="VectorBase:LLOJ006595"/>
<evidence type="ECO:0000259" key="4">
    <source>
        <dbReference type="PROSITE" id="PS50212"/>
    </source>
</evidence>
<keyword evidence="1 2" id="KW-0344">Guanine-nucleotide releasing factor</keyword>
<dbReference type="Gene3D" id="1.10.840.10">
    <property type="entry name" value="Ras guanine-nucleotide exchange factors catalytic domain"/>
    <property type="match status" value="1"/>
</dbReference>
<dbReference type="EMBL" id="AJWK01021702">
    <property type="status" value="NOT_ANNOTATED_CDS"/>
    <property type="molecule type" value="Genomic_DNA"/>
</dbReference>
<feature type="region of interest" description="Disordered" evidence="3">
    <location>
        <begin position="216"/>
        <end position="371"/>
    </location>
</feature>
<evidence type="ECO:0000313" key="5">
    <source>
        <dbReference type="EnsemblMetazoa" id="LLOJ006595-PA"/>
    </source>
</evidence>
<feature type="region of interest" description="Disordered" evidence="3">
    <location>
        <begin position="585"/>
        <end position="617"/>
    </location>
</feature>
<dbReference type="EMBL" id="AJWK01021707">
    <property type="status" value="NOT_ANNOTATED_CDS"/>
    <property type="molecule type" value="Genomic_DNA"/>
</dbReference>
<dbReference type="SMART" id="SM00229">
    <property type="entry name" value="RasGEFN"/>
    <property type="match status" value="1"/>
</dbReference>
<evidence type="ECO:0000256" key="2">
    <source>
        <dbReference type="PROSITE-ProRule" id="PRU00135"/>
    </source>
</evidence>
<protein>
    <recommendedName>
        <fullName evidence="4">N-terminal Ras-GEF domain-containing protein</fullName>
    </recommendedName>
</protein>
<reference evidence="5" key="1">
    <citation type="submission" date="2020-05" db="UniProtKB">
        <authorList>
            <consortium name="EnsemblMetazoa"/>
        </authorList>
    </citation>
    <scope>IDENTIFICATION</scope>
    <source>
        <strain evidence="5">Jacobina</strain>
    </source>
</reference>
<dbReference type="GO" id="GO:0005085">
    <property type="term" value="F:guanyl-nucleotide exchange factor activity"/>
    <property type="evidence" value="ECO:0007669"/>
    <property type="project" value="UniProtKB-KW"/>
</dbReference>
<evidence type="ECO:0000256" key="3">
    <source>
        <dbReference type="SAM" id="MobiDB-lite"/>
    </source>
</evidence>
<proteinExistence type="predicted"/>
<dbReference type="InterPro" id="IPR001895">
    <property type="entry name" value="RASGEF_cat_dom"/>
</dbReference>
<dbReference type="EMBL" id="AJWK01021703">
    <property type="status" value="NOT_ANNOTATED_CDS"/>
    <property type="molecule type" value="Genomic_DNA"/>
</dbReference>
<dbReference type="EnsemblMetazoa" id="LLOJ006595-RA">
    <property type="protein sequence ID" value="LLOJ006595-PA"/>
    <property type="gene ID" value="LLOJ006595"/>
</dbReference>
<dbReference type="PANTHER" id="PTHR23113:SF224">
    <property type="entry name" value="RAP GUANINE NUCLEOTIDE EXCHANGE FACTOR 1"/>
    <property type="match status" value="1"/>
</dbReference>
<dbReference type="Gene3D" id="1.20.870.10">
    <property type="entry name" value="Son of sevenless (SoS) protein Chain: S domain 1"/>
    <property type="match status" value="1"/>
</dbReference>
<dbReference type="GO" id="GO:0005886">
    <property type="term" value="C:plasma membrane"/>
    <property type="evidence" value="ECO:0007669"/>
    <property type="project" value="TreeGrafter"/>
</dbReference>
<dbReference type="VEuPathDB" id="VectorBase:LLONM1_003976"/>